<feature type="domain" description="AB hydrolase-1" evidence="1">
    <location>
        <begin position="28"/>
        <end position="218"/>
    </location>
</feature>
<evidence type="ECO:0000313" key="2">
    <source>
        <dbReference type="EMBL" id="GGB79474.1"/>
    </source>
</evidence>
<name>A0A8H9KR89_9MICO</name>
<dbReference type="InterPro" id="IPR050228">
    <property type="entry name" value="Carboxylesterase_BioH"/>
</dbReference>
<accession>A0A8H9KR89</accession>
<sequence>MRRETRRGARTDLSVAVWDADRPALPPVVLLHGTGLTAEDWSEVATDLSSDRTVHAVDLRGHGRSAWPGTYSVELMTADVLALLESTGEDVDLVGHSLGGLVACRVAARSPLVRRLVLEDVGLLRPRMPAAPVRPAGHLAFDWAVVEQVRPEVDTPAADWPEVLAGIAVPVLAVSGGPSSFVPPEWVDDLVAVVPRATSVTIDAGHEVHATRPREFVAAVRGFLDADGNDPAP</sequence>
<reference evidence="2" key="2">
    <citation type="submission" date="2020-09" db="EMBL/GenBank/DDBJ databases">
        <authorList>
            <person name="Sun Q."/>
            <person name="Zhou Y."/>
        </authorList>
    </citation>
    <scope>NUCLEOTIDE SEQUENCE</scope>
    <source>
        <strain evidence="2">CGMCC 1.10749</strain>
    </source>
</reference>
<gene>
    <name evidence="2" type="ORF">GCM10011314_18830</name>
</gene>
<dbReference type="Pfam" id="PF12697">
    <property type="entry name" value="Abhydrolase_6"/>
    <property type="match status" value="1"/>
</dbReference>
<evidence type="ECO:0000259" key="1">
    <source>
        <dbReference type="Pfam" id="PF12697"/>
    </source>
</evidence>
<reference evidence="2" key="1">
    <citation type="journal article" date="2014" name="Int. J. Syst. Evol. Microbiol.">
        <title>Complete genome sequence of Corynebacterium casei LMG S-19264T (=DSM 44701T), isolated from a smear-ripened cheese.</title>
        <authorList>
            <consortium name="US DOE Joint Genome Institute (JGI-PGF)"/>
            <person name="Walter F."/>
            <person name="Albersmeier A."/>
            <person name="Kalinowski J."/>
            <person name="Ruckert C."/>
        </authorList>
    </citation>
    <scope>NUCLEOTIDE SEQUENCE</scope>
    <source>
        <strain evidence="2">CGMCC 1.10749</strain>
    </source>
</reference>
<dbReference type="GO" id="GO:0003824">
    <property type="term" value="F:catalytic activity"/>
    <property type="evidence" value="ECO:0007669"/>
    <property type="project" value="UniProtKB-ARBA"/>
</dbReference>
<dbReference type="EMBL" id="BMEA01000002">
    <property type="protein sequence ID" value="GGB79474.1"/>
    <property type="molecule type" value="Genomic_DNA"/>
</dbReference>
<organism evidence="2 3">
    <name type="scientific">Knoellia flava</name>
    <dbReference type="NCBI Taxonomy" id="913969"/>
    <lineage>
        <taxon>Bacteria</taxon>
        <taxon>Bacillati</taxon>
        <taxon>Actinomycetota</taxon>
        <taxon>Actinomycetes</taxon>
        <taxon>Micrococcales</taxon>
        <taxon>Intrasporangiaceae</taxon>
        <taxon>Knoellia</taxon>
    </lineage>
</organism>
<dbReference type="InterPro" id="IPR000073">
    <property type="entry name" value="AB_hydrolase_1"/>
</dbReference>
<proteinExistence type="predicted"/>
<dbReference type="SUPFAM" id="SSF53474">
    <property type="entry name" value="alpha/beta-Hydrolases"/>
    <property type="match status" value="1"/>
</dbReference>
<evidence type="ECO:0000313" key="3">
    <source>
        <dbReference type="Proteomes" id="UP000628079"/>
    </source>
</evidence>
<dbReference type="RefSeq" id="WP_084099955.1">
    <property type="nucleotide sequence ID" value="NZ_BMEA01000002.1"/>
</dbReference>
<dbReference type="PANTHER" id="PTHR43194:SF2">
    <property type="entry name" value="PEROXISOMAL MEMBRANE PROTEIN LPX1"/>
    <property type="match status" value="1"/>
</dbReference>
<dbReference type="PANTHER" id="PTHR43194">
    <property type="entry name" value="HYDROLASE ALPHA/BETA FOLD FAMILY"/>
    <property type="match status" value="1"/>
</dbReference>
<comment type="caution">
    <text evidence="2">The sequence shown here is derived from an EMBL/GenBank/DDBJ whole genome shotgun (WGS) entry which is preliminary data.</text>
</comment>
<dbReference type="Proteomes" id="UP000628079">
    <property type="component" value="Unassembled WGS sequence"/>
</dbReference>
<dbReference type="AlphaFoldDB" id="A0A8H9KR89"/>
<protein>
    <submittedName>
        <fullName evidence="2">Esterase</fullName>
    </submittedName>
</protein>
<dbReference type="Gene3D" id="3.40.50.1820">
    <property type="entry name" value="alpha/beta hydrolase"/>
    <property type="match status" value="2"/>
</dbReference>
<dbReference type="InterPro" id="IPR029058">
    <property type="entry name" value="AB_hydrolase_fold"/>
</dbReference>